<keyword evidence="4" id="KW-1185">Reference proteome</keyword>
<dbReference type="GO" id="GO:0004222">
    <property type="term" value="F:metalloendopeptidase activity"/>
    <property type="evidence" value="ECO:0007669"/>
    <property type="project" value="InterPro"/>
</dbReference>
<dbReference type="GO" id="GO:0005886">
    <property type="term" value="C:plasma membrane"/>
    <property type="evidence" value="ECO:0007669"/>
    <property type="project" value="TreeGrafter"/>
</dbReference>
<feature type="region of interest" description="Disordered" evidence="1">
    <location>
        <begin position="18"/>
        <end position="64"/>
    </location>
</feature>
<sequence>MEPGRTIGAYLQAKMPVVGKPPAAMGGKQSEGPTPARGSDPNLPQKTPEARTQSPVTVRQSAEKLPESPSLWTAVTKRSFSTKVYAVVTIAALAFVSVLAFLLIRSGTKKEEKNACATPACEAYSKHLLASINTSVSPCESFTHYVCDGWRRGHELSVNEDSLQAVLNRLSHVVANLNVPDSGRSTVEHAAVFYRSCECVGRGECDQLPDVMSALAEAGIVWPRVARSPDVLRTILYTTLQLGWGAVLTVEITSHGGQKQVVLRIADEFRLLKRKMDEHLSLSEGGRKRYFDVLRDQFLANANESIPEDSLASFEETRYVELYIFNPLWGSVDTTPISRVPDILMNGTVHGPDSKTLDEDPARLWRPAGP</sequence>
<organism evidence="3 4">
    <name type="scientific">Amblyomma americanum</name>
    <name type="common">Lone star tick</name>
    <dbReference type="NCBI Taxonomy" id="6943"/>
    <lineage>
        <taxon>Eukaryota</taxon>
        <taxon>Metazoa</taxon>
        <taxon>Ecdysozoa</taxon>
        <taxon>Arthropoda</taxon>
        <taxon>Chelicerata</taxon>
        <taxon>Arachnida</taxon>
        <taxon>Acari</taxon>
        <taxon>Parasitiformes</taxon>
        <taxon>Ixodida</taxon>
        <taxon>Ixodoidea</taxon>
        <taxon>Ixodidae</taxon>
        <taxon>Amblyomminae</taxon>
        <taxon>Amblyomma</taxon>
    </lineage>
</organism>
<dbReference type="InterPro" id="IPR042089">
    <property type="entry name" value="Peptidase_M13_dom_2"/>
</dbReference>
<dbReference type="PANTHER" id="PTHR11733:SF241">
    <property type="entry name" value="GH26575P-RELATED"/>
    <property type="match status" value="1"/>
</dbReference>
<feature type="compositionally biased region" description="Basic and acidic residues" evidence="1">
    <location>
        <begin position="352"/>
        <end position="363"/>
    </location>
</feature>
<dbReference type="AlphaFoldDB" id="A0AAQ4DRV7"/>
<evidence type="ECO:0000313" key="4">
    <source>
        <dbReference type="Proteomes" id="UP001321473"/>
    </source>
</evidence>
<name>A0AAQ4DRV7_AMBAM</name>
<dbReference type="GO" id="GO:0016485">
    <property type="term" value="P:protein processing"/>
    <property type="evidence" value="ECO:0007669"/>
    <property type="project" value="TreeGrafter"/>
</dbReference>
<dbReference type="SUPFAM" id="SSF55486">
    <property type="entry name" value="Metalloproteases ('zincins'), catalytic domain"/>
    <property type="match status" value="1"/>
</dbReference>
<evidence type="ECO:0000256" key="2">
    <source>
        <dbReference type="SAM" id="Phobius"/>
    </source>
</evidence>
<feature type="transmembrane region" description="Helical" evidence="2">
    <location>
        <begin position="84"/>
        <end position="104"/>
    </location>
</feature>
<dbReference type="Gene3D" id="1.10.1380.10">
    <property type="entry name" value="Neutral endopeptidase , domain2"/>
    <property type="match status" value="1"/>
</dbReference>
<dbReference type="PROSITE" id="PS51885">
    <property type="entry name" value="NEPRILYSIN"/>
    <property type="match status" value="1"/>
</dbReference>
<protein>
    <submittedName>
        <fullName evidence="3">Uncharacterized protein</fullName>
    </submittedName>
</protein>
<dbReference type="InterPro" id="IPR000718">
    <property type="entry name" value="Peptidase_M13"/>
</dbReference>
<proteinExistence type="predicted"/>
<accession>A0AAQ4DRV7</accession>
<dbReference type="Gene3D" id="3.40.390.10">
    <property type="entry name" value="Collagenase (Catalytic Domain)"/>
    <property type="match status" value="1"/>
</dbReference>
<keyword evidence="2" id="KW-1133">Transmembrane helix</keyword>
<dbReference type="EMBL" id="JARKHS020027630">
    <property type="protein sequence ID" value="KAK8765197.1"/>
    <property type="molecule type" value="Genomic_DNA"/>
</dbReference>
<keyword evidence="2" id="KW-0472">Membrane</keyword>
<evidence type="ECO:0000313" key="3">
    <source>
        <dbReference type="EMBL" id="KAK8765197.1"/>
    </source>
</evidence>
<feature type="compositionally biased region" description="Polar residues" evidence="1">
    <location>
        <begin position="42"/>
        <end position="60"/>
    </location>
</feature>
<dbReference type="InterPro" id="IPR024079">
    <property type="entry name" value="MetalloPept_cat_dom_sf"/>
</dbReference>
<comment type="caution">
    <text evidence="3">The sequence shown here is derived from an EMBL/GenBank/DDBJ whole genome shotgun (WGS) entry which is preliminary data.</text>
</comment>
<gene>
    <name evidence="3" type="ORF">V5799_032194</name>
</gene>
<dbReference type="Proteomes" id="UP001321473">
    <property type="component" value="Unassembled WGS sequence"/>
</dbReference>
<dbReference type="PANTHER" id="PTHR11733">
    <property type="entry name" value="ZINC METALLOPROTEASE FAMILY M13 NEPRILYSIN-RELATED"/>
    <property type="match status" value="1"/>
</dbReference>
<evidence type="ECO:0000256" key="1">
    <source>
        <dbReference type="SAM" id="MobiDB-lite"/>
    </source>
</evidence>
<feature type="region of interest" description="Disordered" evidence="1">
    <location>
        <begin position="348"/>
        <end position="370"/>
    </location>
</feature>
<reference evidence="3 4" key="1">
    <citation type="journal article" date="2023" name="Arcadia Sci">
        <title>De novo assembly of a long-read Amblyomma americanum tick genome.</title>
        <authorList>
            <person name="Chou S."/>
            <person name="Poskanzer K.E."/>
            <person name="Rollins M."/>
            <person name="Thuy-Boun P.S."/>
        </authorList>
    </citation>
    <scope>NUCLEOTIDE SEQUENCE [LARGE SCALE GENOMIC DNA]</scope>
    <source>
        <strain evidence="3">F_SG_1</strain>
        <tissue evidence="3">Salivary glands</tissue>
    </source>
</reference>
<keyword evidence="2" id="KW-0812">Transmembrane</keyword>